<organism evidence="1 2">
    <name type="scientific">Meloidogyne enterolobii</name>
    <name type="common">Root-knot nematode worm</name>
    <name type="synonym">Meloidogyne mayaguensis</name>
    <dbReference type="NCBI Taxonomy" id="390850"/>
    <lineage>
        <taxon>Eukaryota</taxon>
        <taxon>Metazoa</taxon>
        <taxon>Ecdysozoa</taxon>
        <taxon>Nematoda</taxon>
        <taxon>Chromadorea</taxon>
        <taxon>Rhabditida</taxon>
        <taxon>Tylenchina</taxon>
        <taxon>Tylenchomorpha</taxon>
        <taxon>Tylenchoidea</taxon>
        <taxon>Meloidogynidae</taxon>
        <taxon>Meloidogyninae</taxon>
        <taxon>Meloidogyne</taxon>
    </lineage>
</organism>
<dbReference type="EMBL" id="CAVMJV010000108">
    <property type="protein sequence ID" value="CAK5100479.1"/>
    <property type="molecule type" value="Genomic_DNA"/>
</dbReference>
<comment type="caution">
    <text evidence="1">The sequence shown here is derived from an EMBL/GenBank/DDBJ whole genome shotgun (WGS) entry which is preliminary data.</text>
</comment>
<proteinExistence type="predicted"/>
<protein>
    <submittedName>
        <fullName evidence="1">Uncharacterized protein</fullName>
    </submittedName>
</protein>
<name>A0ACB1AQR2_MELEN</name>
<evidence type="ECO:0000313" key="1">
    <source>
        <dbReference type="EMBL" id="CAK5100479.1"/>
    </source>
</evidence>
<keyword evidence="2" id="KW-1185">Reference proteome</keyword>
<gene>
    <name evidence="1" type="ORF">MENTE1834_LOCUS42071</name>
</gene>
<accession>A0ACB1AQR2</accession>
<sequence>MAEKQVQMEADEQKKIFNKLQNDLDDQFSTLTKEEKDKVINYLQAVKNSLTKQSPVAPVGDVEKLRSFRSLARRGTSRNFLFPFI</sequence>
<dbReference type="Proteomes" id="UP001497535">
    <property type="component" value="Unassembled WGS sequence"/>
</dbReference>
<reference evidence="1" key="1">
    <citation type="submission" date="2023-11" db="EMBL/GenBank/DDBJ databases">
        <authorList>
            <person name="Poullet M."/>
        </authorList>
    </citation>
    <scope>NUCLEOTIDE SEQUENCE</scope>
    <source>
        <strain evidence="1">E1834</strain>
    </source>
</reference>
<evidence type="ECO:0000313" key="2">
    <source>
        <dbReference type="Proteomes" id="UP001497535"/>
    </source>
</evidence>